<sequence>MRGIVLLCIALGLLSAQPVQGLDPATISAAASAIIAGSSIAGTSINGLMGDGYRVTCAIVVENWTKYPLTLPNVRLTGGFLSKPPRAILPSKREAMVARKTAHTATGSYGTVSWLIQGLNRRVFVMWSAPFNFDHHHNWMGVGLSRSGYVSHPYGSEVFDQMYYGNSDSNIGFTRDEYYYHSDPAIYSDSDIEVVGTMGTTHKAEVHIIVRPKREQDLADAIRALLQHKK</sequence>
<feature type="chain" id="PRO_5044890658" evidence="6">
    <location>
        <begin position="22"/>
        <end position="230"/>
    </location>
</feature>
<accession>A0ABD0L7M2</accession>
<evidence type="ECO:0000313" key="8">
    <source>
        <dbReference type="Proteomes" id="UP001519460"/>
    </source>
</evidence>
<evidence type="ECO:0000256" key="2">
    <source>
        <dbReference type="ARBA" id="ARBA00004532"/>
    </source>
</evidence>
<feature type="signal peptide" evidence="6">
    <location>
        <begin position="1"/>
        <end position="21"/>
    </location>
</feature>
<evidence type="ECO:0000256" key="6">
    <source>
        <dbReference type="SAM" id="SignalP"/>
    </source>
</evidence>
<organism evidence="7 8">
    <name type="scientific">Batillaria attramentaria</name>
    <dbReference type="NCBI Taxonomy" id="370345"/>
    <lineage>
        <taxon>Eukaryota</taxon>
        <taxon>Metazoa</taxon>
        <taxon>Spiralia</taxon>
        <taxon>Lophotrochozoa</taxon>
        <taxon>Mollusca</taxon>
        <taxon>Gastropoda</taxon>
        <taxon>Caenogastropoda</taxon>
        <taxon>Sorbeoconcha</taxon>
        <taxon>Cerithioidea</taxon>
        <taxon>Batillariidae</taxon>
        <taxon>Batillaria</taxon>
    </lineage>
</organism>
<evidence type="ECO:0000256" key="3">
    <source>
        <dbReference type="ARBA" id="ARBA00022537"/>
    </source>
</evidence>
<name>A0ABD0L7M2_9CAEN</name>
<dbReference type="PANTHER" id="PTHR40388">
    <property type="entry name" value="BRYOPORIN"/>
    <property type="match status" value="1"/>
</dbReference>
<dbReference type="AlphaFoldDB" id="A0ABD0L7M2"/>
<keyword evidence="4" id="KW-1053">Target membrane</keyword>
<dbReference type="InterPro" id="IPR050677">
    <property type="entry name" value="Actinoporin_PFT"/>
</dbReference>
<keyword evidence="6" id="KW-0732">Signal</keyword>
<protein>
    <submittedName>
        <fullName evidence="7">Uncharacterized protein</fullName>
    </submittedName>
</protein>
<keyword evidence="3" id="KW-1052">Target cell membrane</keyword>
<proteinExistence type="predicted"/>
<dbReference type="InterPro" id="IPR015926">
    <property type="entry name" value="Cytolysin/lectin"/>
</dbReference>
<evidence type="ECO:0000256" key="4">
    <source>
        <dbReference type="ARBA" id="ARBA00023298"/>
    </source>
</evidence>
<keyword evidence="4" id="KW-0472">Membrane</keyword>
<comment type="subcellular location">
    <subcellularLocation>
        <location evidence="2">Nematocyst</location>
    </subcellularLocation>
    <subcellularLocation>
        <location evidence="1">Target cell membrane</location>
    </subcellularLocation>
</comment>
<keyword evidence="8" id="KW-1185">Reference proteome</keyword>
<evidence type="ECO:0000256" key="1">
    <source>
        <dbReference type="ARBA" id="ARBA00004175"/>
    </source>
</evidence>
<dbReference type="EMBL" id="JACVVK020000076">
    <property type="protein sequence ID" value="KAK7495273.1"/>
    <property type="molecule type" value="Genomic_DNA"/>
</dbReference>
<keyword evidence="5" id="KW-0166">Nematocyst</keyword>
<gene>
    <name evidence="7" type="ORF">BaRGS_00013455</name>
</gene>
<comment type="caution">
    <text evidence="7">The sequence shown here is derived from an EMBL/GenBank/DDBJ whole genome shotgun (WGS) entry which is preliminary data.</text>
</comment>
<dbReference type="SUPFAM" id="SSF63724">
    <property type="entry name" value="Cytolysin/lectin"/>
    <property type="match status" value="1"/>
</dbReference>
<dbReference type="GO" id="GO:0044218">
    <property type="term" value="C:other organism cell membrane"/>
    <property type="evidence" value="ECO:0007669"/>
    <property type="project" value="UniProtKB-KW"/>
</dbReference>
<evidence type="ECO:0000256" key="5">
    <source>
        <dbReference type="ARBA" id="ARBA00023331"/>
    </source>
</evidence>
<dbReference type="PANTHER" id="PTHR40388:SF1">
    <property type="entry name" value="BRYOPORIN"/>
    <property type="match status" value="1"/>
</dbReference>
<dbReference type="Gene3D" id="2.60.270.20">
    <property type="entry name" value="Cytolysin/lectin"/>
    <property type="match status" value="1"/>
</dbReference>
<dbReference type="GO" id="GO:0042151">
    <property type="term" value="C:nematocyst"/>
    <property type="evidence" value="ECO:0007669"/>
    <property type="project" value="UniProtKB-SubCell"/>
</dbReference>
<reference evidence="7 8" key="1">
    <citation type="journal article" date="2023" name="Sci. Data">
        <title>Genome assembly of the Korean intertidal mud-creeper Batillaria attramentaria.</title>
        <authorList>
            <person name="Patra A.K."/>
            <person name="Ho P.T."/>
            <person name="Jun S."/>
            <person name="Lee S.J."/>
            <person name="Kim Y."/>
            <person name="Won Y.J."/>
        </authorList>
    </citation>
    <scope>NUCLEOTIDE SEQUENCE [LARGE SCALE GENOMIC DNA]</scope>
    <source>
        <strain evidence="7">Wonlab-2016</strain>
    </source>
</reference>
<dbReference type="Proteomes" id="UP001519460">
    <property type="component" value="Unassembled WGS sequence"/>
</dbReference>
<evidence type="ECO:0000313" key="7">
    <source>
        <dbReference type="EMBL" id="KAK7495273.1"/>
    </source>
</evidence>